<dbReference type="InterPro" id="IPR036397">
    <property type="entry name" value="RNaseH_sf"/>
</dbReference>
<evidence type="ECO:0000313" key="2">
    <source>
        <dbReference type="Proteomes" id="UP000599109"/>
    </source>
</evidence>
<gene>
    <name evidence="1" type="ORF">JJ685_08160</name>
</gene>
<comment type="caution">
    <text evidence="1">The sequence shown here is derived from an EMBL/GenBank/DDBJ whole genome shotgun (WGS) entry which is preliminary data.</text>
</comment>
<dbReference type="GO" id="GO:0003676">
    <property type="term" value="F:nucleic acid binding"/>
    <property type="evidence" value="ECO:0007669"/>
    <property type="project" value="InterPro"/>
</dbReference>
<dbReference type="EMBL" id="JAEQNE010000002">
    <property type="protein sequence ID" value="MBL0391112.1"/>
    <property type="molecule type" value="Genomic_DNA"/>
</dbReference>
<dbReference type="Gene3D" id="3.30.420.10">
    <property type="entry name" value="Ribonuclease H-like superfamily/Ribonuclease H"/>
    <property type="match status" value="1"/>
</dbReference>
<proteinExistence type="predicted"/>
<dbReference type="SUPFAM" id="SSF53098">
    <property type="entry name" value="Ribonuclease H-like"/>
    <property type="match status" value="1"/>
</dbReference>
<dbReference type="AlphaFoldDB" id="A0A937CTI6"/>
<evidence type="ECO:0000313" key="1">
    <source>
        <dbReference type="EMBL" id="MBL0391112.1"/>
    </source>
</evidence>
<name>A0A937CTI6_9BURK</name>
<dbReference type="RefSeq" id="WP_201673767.1">
    <property type="nucleotide sequence ID" value="NZ_JAEQNE010000002.1"/>
</dbReference>
<accession>A0A937CTI6</accession>
<dbReference type="CDD" id="cd04659">
    <property type="entry name" value="Piwi_piwi-like_ProArk"/>
    <property type="match status" value="1"/>
</dbReference>
<dbReference type="InterPro" id="IPR012337">
    <property type="entry name" value="RNaseH-like_sf"/>
</dbReference>
<protein>
    <recommendedName>
        <fullName evidence="3">Piwi domain-containing protein</fullName>
    </recommendedName>
</protein>
<keyword evidence="2" id="KW-1185">Reference proteome</keyword>
<organism evidence="1 2">
    <name type="scientific">Ramlibacter monticola</name>
    <dbReference type="NCBI Taxonomy" id="1926872"/>
    <lineage>
        <taxon>Bacteria</taxon>
        <taxon>Pseudomonadati</taxon>
        <taxon>Pseudomonadota</taxon>
        <taxon>Betaproteobacteria</taxon>
        <taxon>Burkholderiales</taxon>
        <taxon>Comamonadaceae</taxon>
        <taxon>Ramlibacter</taxon>
    </lineage>
</organism>
<reference evidence="1 2" key="1">
    <citation type="journal article" date="2017" name="Int. J. Syst. Evol. Microbiol.">
        <title>Ramlibacter monticola sp. nov., isolated from forest soil.</title>
        <authorList>
            <person name="Chaudhary D.K."/>
            <person name="Kim J."/>
        </authorList>
    </citation>
    <scope>NUCLEOTIDE SEQUENCE [LARGE SCALE GENOMIC DNA]</scope>
    <source>
        <strain evidence="1 2">KACC 19175</strain>
    </source>
</reference>
<evidence type="ECO:0008006" key="3">
    <source>
        <dbReference type="Google" id="ProtNLM"/>
    </source>
</evidence>
<dbReference type="Proteomes" id="UP000599109">
    <property type="component" value="Unassembled WGS sequence"/>
</dbReference>
<sequence>MTFTPRLIEIAEPELQFAFGQAMAHPKDGLSLYGPLRGPLTGGRLRIGVVATARGRRLYGKFSERLGKPIAPARPDDPNHTLFPGFQAIFGVEWPLEPAAFIEIDPADLDAAISIPDRHQAIHKAVSLYSDAIAEHLRDDAEAHIDLWMAIVPEDVHKHCRPQSKSKKGGPEQTAPVALMDKKQATRLLTNEPGLFAEDAKSAEIYLYELDFHNQLKARLLEHKAAVQVVRETTLAPEEFPNKLGKPLRPLQDSATLAWNLATTCYFKAGGKPWQLAHVRPGVCYVGVVFKQDASNPEPGMVCCGAQMFLESGDGVVFKGTPGQFKSEKEDEFHLPRDKAKALMSLVVEAYRKSHGGEAPKELFIHGKTRFSYEEWEGFRETVPPETNVVCVRIREDSGVKLYRHGPSAIARGLAWVKSETRGYLWTKGYVTRLQTYAGREVPSPLTIEIARGNADIEQVMADVLGLTKLNYNACIYGDGVPVTLRFADTVGEILTAAPRRNDLPPLPFRYYI</sequence>